<feature type="compositionally biased region" description="Low complexity" evidence="6">
    <location>
        <begin position="522"/>
        <end position="538"/>
    </location>
</feature>
<keyword evidence="1" id="KW-0645">Protease</keyword>
<dbReference type="PANTHER" id="PTHR42648:SF25">
    <property type="entry name" value="RNA-DIRECTED DNA POLYMERASE"/>
    <property type="match status" value="1"/>
</dbReference>
<feature type="compositionally biased region" description="Basic residues" evidence="6">
    <location>
        <begin position="107"/>
        <end position="121"/>
    </location>
</feature>
<dbReference type="SUPFAM" id="SSF57756">
    <property type="entry name" value="Retrovirus zinc finger-like domains"/>
    <property type="match status" value="1"/>
</dbReference>
<dbReference type="EMBL" id="KX852318">
    <property type="protein sequence ID" value="AQA29583.1"/>
    <property type="molecule type" value="Genomic_DNA"/>
</dbReference>
<keyword evidence="4" id="KW-0378">Hydrolase</keyword>
<gene>
    <name evidence="9" type="ORF">FGENESH_28</name>
</gene>
<keyword evidence="3" id="KW-0064">Aspartyl protease</keyword>
<name>A0A1P8YYM3_MAIZE</name>
<dbReference type="Gene3D" id="3.30.420.10">
    <property type="entry name" value="Ribonuclease H-like superfamily/Ribonuclease H"/>
    <property type="match status" value="1"/>
</dbReference>
<dbReference type="InterPro" id="IPR012337">
    <property type="entry name" value="RNaseH-like_sf"/>
</dbReference>
<dbReference type="InterPro" id="IPR054722">
    <property type="entry name" value="PolX-like_BBD"/>
</dbReference>
<keyword evidence="9" id="KW-0548">Nucleotidyltransferase</keyword>
<proteinExistence type="predicted"/>
<dbReference type="SUPFAM" id="SSF53098">
    <property type="entry name" value="Ribonuclease H-like"/>
    <property type="match status" value="1"/>
</dbReference>
<dbReference type="GO" id="GO:0003964">
    <property type="term" value="F:RNA-directed DNA polymerase activity"/>
    <property type="evidence" value="ECO:0007669"/>
    <property type="project" value="UniProtKB-KW"/>
</dbReference>
<dbReference type="Pfam" id="PF25597">
    <property type="entry name" value="SH3_retrovirus"/>
    <property type="match status" value="1"/>
</dbReference>
<dbReference type="InterPro" id="IPR036875">
    <property type="entry name" value="Znf_CCHC_sf"/>
</dbReference>
<dbReference type="InterPro" id="IPR039537">
    <property type="entry name" value="Retrotran_Ty1/copia-like"/>
</dbReference>
<dbReference type="InterPro" id="IPR036397">
    <property type="entry name" value="RNaseH_sf"/>
</dbReference>
<feature type="region of interest" description="Disordered" evidence="6">
    <location>
        <begin position="344"/>
        <end position="398"/>
    </location>
</feature>
<dbReference type="GO" id="GO:0006508">
    <property type="term" value="P:proteolysis"/>
    <property type="evidence" value="ECO:0007669"/>
    <property type="project" value="UniProtKB-KW"/>
</dbReference>
<feature type="region of interest" description="Disordered" evidence="6">
    <location>
        <begin position="505"/>
        <end position="538"/>
    </location>
</feature>
<feature type="region of interest" description="Disordered" evidence="6">
    <location>
        <begin position="987"/>
        <end position="1046"/>
    </location>
</feature>
<dbReference type="Pfam" id="PF22936">
    <property type="entry name" value="Pol_BBD"/>
    <property type="match status" value="1"/>
</dbReference>
<evidence type="ECO:0000256" key="4">
    <source>
        <dbReference type="ARBA" id="ARBA00022801"/>
    </source>
</evidence>
<dbReference type="Gene3D" id="4.10.60.10">
    <property type="entry name" value="Zinc finger, CCHC-type"/>
    <property type="match status" value="1"/>
</dbReference>
<evidence type="ECO:0000256" key="2">
    <source>
        <dbReference type="ARBA" id="ARBA00022723"/>
    </source>
</evidence>
<dbReference type="Pfam" id="PF07727">
    <property type="entry name" value="RVT_2"/>
    <property type="match status" value="1"/>
</dbReference>
<keyword evidence="9" id="KW-0695">RNA-directed DNA polymerase</keyword>
<dbReference type="PANTHER" id="PTHR42648">
    <property type="entry name" value="TRANSPOSASE, PUTATIVE-RELATED"/>
    <property type="match status" value="1"/>
</dbReference>
<evidence type="ECO:0000313" key="9">
    <source>
        <dbReference type="EMBL" id="AQA29583.1"/>
    </source>
</evidence>
<dbReference type="Pfam" id="PF13976">
    <property type="entry name" value="gag_pre-integrs"/>
    <property type="match status" value="1"/>
</dbReference>
<dbReference type="GO" id="GO:0008270">
    <property type="term" value="F:zinc ion binding"/>
    <property type="evidence" value="ECO:0007669"/>
    <property type="project" value="UniProtKB-KW"/>
</dbReference>
<dbReference type="InterPro" id="IPR001584">
    <property type="entry name" value="Integrase_cat-core"/>
</dbReference>
<dbReference type="InterPro" id="IPR043502">
    <property type="entry name" value="DNA/RNA_pol_sf"/>
</dbReference>
<dbReference type="InterPro" id="IPR025724">
    <property type="entry name" value="GAG-pre-integrase_dom"/>
</dbReference>
<dbReference type="InterPro" id="IPR013103">
    <property type="entry name" value="RVT_2"/>
</dbReference>
<dbReference type="CDD" id="cd09272">
    <property type="entry name" value="RNase_HI_RT_Ty1"/>
    <property type="match status" value="1"/>
</dbReference>
<evidence type="ECO:0000256" key="5">
    <source>
        <dbReference type="PROSITE-ProRule" id="PRU00047"/>
    </source>
</evidence>
<dbReference type="GO" id="GO:0015074">
    <property type="term" value="P:DNA integration"/>
    <property type="evidence" value="ECO:0007669"/>
    <property type="project" value="InterPro"/>
</dbReference>
<feature type="domain" description="CCHC-type" evidence="7">
    <location>
        <begin position="401"/>
        <end position="415"/>
    </location>
</feature>
<dbReference type="GO" id="GO:0003676">
    <property type="term" value="F:nucleic acid binding"/>
    <property type="evidence" value="ECO:0007669"/>
    <property type="project" value="InterPro"/>
</dbReference>
<reference evidence="9" key="1">
    <citation type="submission" date="2016-09" db="EMBL/GenBank/DDBJ databases">
        <authorList>
            <person name="Capua I."/>
            <person name="De Benedictis P."/>
            <person name="Joannis T."/>
            <person name="Lombin L.H."/>
            <person name="Cattoli G."/>
        </authorList>
    </citation>
    <scope>NUCLEOTIDE SEQUENCE</scope>
</reference>
<feature type="region of interest" description="Disordered" evidence="6">
    <location>
        <begin position="83"/>
        <end position="129"/>
    </location>
</feature>
<keyword evidence="9" id="KW-0808">Transferase</keyword>
<dbReference type="PROSITE" id="PS50994">
    <property type="entry name" value="INTEGRASE"/>
    <property type="match status" value="1"/>
</dbReference>
<reference evidence="9" key="2">
    <citation type="journal article" date="2017" name="EMBO J.">
        <title>Loss of pollen-specific phospholipase NOT LIKE DAD triggers gynogenesis in maize.</title>
        <authorList>
            <person name="Gilles L.M."/>
            <person name="Khaled A."/>
            <person name="Laffaire J.B."/>
            <person name="Chaignon S."/>
            <person name="Gendrot G."/>
            <person name="Laplaige J."/>
            <person name="Berges H."/>
            <person name="Beydon G."/>
            <person name="Bayle V."/>
            <person name="Barret P."/>
            <person name="Comadran J."/>
            <person name="Martinant J.P."/>
            <person name="Rogowsky P.M."/>
            <person name="Widiez T."/>
        </authorList>
    </citation>
    <scope>NUCLEOTIDE SEQUENCE</scope>
</reference>
<feature type="region of interest" description="Disordered" evidence="6">
    <location>
        <begin position="1"/>
        <end position="47"/>
    </location>
</feature>
<dbReference type="Pfam" id="PF00665">
    <property type="entry name" value="rve"/>
    <property type="match status" value="1"/>
</dbReference>
<dbReference type="GO" id="GO:0004190">
    <property type="term" value="F:aspartic-type endopeptidase activity"/>
    <property type="evidence" value="ECO:0007669"/>
    <property type="project" value="UniProtKB-KW"/>
</dbReference>
<sequence length="1615" mass="178400">MSRCKQQDAGEVEGAPTEKGEAPARGNRDSSSCAHEKQWQDKPSLGSNKTLLCPPECVCVDHPRGRITHIWYQSQVLDVAMASQPRSKQPLIGDGSGEEKVQPSRSPPRRRGRSHSRHSRNRNSGSRVIERIVERPSANVAWPMLTRTNYPEWALVMEVNFQTLRVWDAVHHGIPDDPDEVEYHDDRQAMSGLLRSVPSELWGTLTTKDSVKQAWDAVRTLRIGDERTRDATAQQLRRNFANLTFKEGESVTDFGVRITALATNLRTLGDHISDIEVVKKLLQVVPKNLNQAAVSIEMFVDLNQATIEDVIGRLRVFEERAKPAQITDAMGRLMLCEEDWEARRKERREQENSGGGTSSGNRGKRPDRGRGRGSTPRNGRDAKNTAAGSATGWKPPPGTLCHNCGKGGHWAKDCRGKKKVVAHVAEAQEDEPALMYLAVETEEIAPGPPPAPPGGPHVHRAPGGPHVRADCELGPLPAPPGKAVGSLPARAMAAQRRGTGVYAAGPRLQDRTPAPLYPSPPRSCSLSTPASSTSSPQAPIHIHERKVLLHLSSEEEKEAVAPCRWVLDTGATNHMTGSRHVFSELDSGVTGTVKFGDGSVVNIEGKGTVLFALRSGEHRRLDGVYYIPRLMTNIVSLGQMDEEGLKVVIEEGVLRLFDLQRRLLAKRGSATWRWHERYGHLNFQALRKLEREEMVRGLPSIDRVDQVCEDCILAKQKRAPFPQAAKYRAQEELELVHGDLCGPISPPTPTGNAYFLLLVDDMSRFMWLTLLRSKADAPSTIMLFQARVERECGKKLKVLRTDNGGEFTSVQFGEHCAGEGIQRHFSAPYTPQQNGVVERRNQMVVSTARSILRARGMPGHFWGEAVHTAVFLLNRAPTAALNGRTPYQAWYGKKPAVHFLKVFGCVAYIKRPRPHLSKLEDRGQKVVFIGYQDGSKAYRFYDPVTERVHVSRDAVFNEGARLDWGGAIDTVDMHPFTVAEEYELRHQQVEGSALEPISPEARTPAPLALSPRSASTPSTPTPHTVSPTAPSTSATASSPSTPQAPRTHIKFATPLSTDPSFDADDVGELRYRTLDNIHSVGAAPGLVHHDDEHAELHVVSVEEPRTLKEADGDPNWVAAMEEELASIRDNKTWSLAELPHGHRAIGLKWVYKVKRDENDNIVKYKARLVAKGYVQQPGVDFDEVFAPVARQESVRLLLAIAAHYGWGVHHMDVKSAFLNGELQEEVYVQQPPGFVDERHKYKVLRLHKALYGLRQAPRAWNQKLDAELLALGFARCVNEHGMYTRGKGEARLIVGVYVDDLIITGGDAGAVAKFKVQMQKIFKMSDLGLLSYYLGLEVTQGAQGITLRQSAYATKVLEKAGLAGCNASATPMEPKLKLLKEGTTPSVDVTEYRSLIGSLRYLCNSRPDLAYPVGYLSRFMEAPRQEHLAAVKRVLRYVAGTLHWGLHYHPSGKNEGAPQLLGYSDSDLAGDVNDRKSTSGLIFFLAGGPVAWQSAKQKVVALSSCEAEYIAAAAAACEAVWLARLLAELIGGAVLAPKLKVDNKSAIALMKNPVHHDRSKHIDVKFHFIRECCDRKLIDVEFVGTELQLGDILTKALGRTRLHELRGLIDMKRLG</sequence>
<dbReference type="InterPro" id="IPR001878">
    <property type="entry name" value="Znf_CCHC"/>
</dbReference>
<evidence type="ECO:0000259" key="7">
    <source>
        <dbReference type="PROSITE" id="PS50158"/>
    </source>
</evidence>
<dbReference type="PROSITE" id="PS50158">
    <property type="entry name" value="ZF_CCHC"/>
    <property type="match status" value="1"/>
</dbReference>
<dbReference type="SUPFAM" id="SSF56672">
    <property type="entry name" value="DNA/RNA polymerases"/>
    <property type="match status" value="1"/>
</dbReference>
<evidence type="ECO:0000259" key="8">
    <source>
        <dbReference type="PROSITE" id="PS50994"/>
    </source>
</evidence>
<dbReference type="Pfam" id="PF14223">
    <property type="entry name" value="Retrotran_gag_2"/>
    <property type="match status" value="1"/>
</dbReference>
<keyword evidence="5" id="KW-0862">Zinc</keyword>
<evidence type="ECO:0000256" key="6">
    <source>
        <dbReference type="SAM" id="MobiDB-lite"/>
    </source>
</evidence>
<evidence type="ECO:0000256" key="3">
    <source>
        <dbReference type="ARBA" id="ARBA00022750"/>
    </source>
</evidence>
<feature type="compositionally biased region" description="Low complexity" evidence="6">
    <location>
        <begin position="1003"/>
        <end position="1046"/>
    </location>
</feature>
<evidence type="ECO:0000256" key="1">
    <source>
        <dbReference type="ARBA" id="ARBA00022670"/>
    </source>
</evidence>
<organism evidence="9">
    <name type="scientific">Zea mays</name>
    <name type="common">Maize</name>
    <dbReference type="NCBI Taxonomy" id="4577"/>
    <lineage>
        <taxon>Eukaryota</taxon>
        <taxon>Viridiplantae</taxon>
        <taxon>Streptophyta</taxon>
        <taxon>Embryophyta</taxon>
        <taxon>Tracheophyta</taxon>
        <taxon>Spermatophyta</taxon>
        <taxon>Magnoliopsida</taxon>
        <taxon>Liliopsida</taxon>
        <taxon>Poales</taxon>
        <taxon>Poaceae</taxon>
        <taxon>PACMAD clade</taxon>
        <taxon>Panicoideae</taxon>
        <taxon>Andropogonodae</taxon>
        <taxon>Andropogoneae</taxon>
        <taxon>Tripsacinae</taxon>
        <taxon>Zea</taxon>
    </lineage>
</organism>
<dbReference type="InterPro" id="IPR057670">
    <property type="entry name" value="SH3_retrovirus"/>
</dbReference>
<feature type="compositionally biased region" description="Basic and acidic residues" evidence="6">
    <location>
        <begin position="16"/>
        <end position="40"/>
    </location>
</feature>
<dbReference type="SMART" id="SM00343">
    <property type="entry name" value="ZnF_C2HC"/>
    <property type="match status" value="1"/>
</dbReference>
<protein>
    <submittedName>
        <fullName evidence="9">Reverse transcriptase</fullName>
    </submittedName>
</protein>
<feature type="domain" description="Integrase catalytic" evidence="8">
    <location>
        <begin position="718"/>
        <end position="894"/>
    </location>
</feature>
<accession>A0A1P8YYM3</accession>
<keyword evidence="5" id="KW-0863">Zinc-finger</keyword>
<keyword evidence="2" id="KW-0479">Metal-binding</keyword>